<protein>
    <submittedName>
        <fullName evidence="9">Uncharacterized protein</fullName>
    </submittedName>
</protein>
<dbReference type="GO" id="GO:0006865">
    <property type="term" value="P:amino acid transport"/>
    <property type="evidence" value="ECO:0007669"/>
    <property type="project" value="UniProtKB-KW"/>
</dbReference>
<evidence type="ECO:0000313" key="10">
    <source>
        <dbReference type="Proteomes" id="UP001415857"/>
    </source>
</evidence>
<dbReference type="InterPro" id="IPR040359">
    <property type="entry name" value="GDU"/>
</dbReference>
<name>A0AAP0WW30_LIQFO</name>
<evidence type="ECO:0000256" key="2">
    <source>
        <dbReference type="ARBA" id="ARBA00009977"/>
    </source>
</evidence>
<dbReference type="PANTHER" id="PTHR33228:SF76">
    <property type="entry name" value="PROTEIN GLUTAMINE DUMPER 7"/>
    <property type="match status" value="1"/>
</dbReference>
<evidence type="ECO:0000256" key="8">
    <source>
        <dbReference type="SAM" id="Phobius"/>
    </source>
</evidence>
<keyword evidence="6 8" id="KW-1133">Transmembrane helix</keyword>
<dbReference type="GO" id="GO:0080143">
    <property type="term" value="P:regulation of amino acid export"/>
    <property type="evidence" value="ECO:0007669"/>
    <property type="project" value="InterPro"/>
</dbReference>
<dbReference type="Proteomes" id="UP001415857">
    <property type="component" value="Unassembled WGS sequence"/>
</dbReference>
<sequence>MRPQSNIAPVADDEIMNWHTPTPYFFCGLLVMFGVIGVASLIQSFSLRKPSSESWTRMSESSSGDTVEKPKQFMIAPADAEPKIVVIMAGDETPTYLANPVPSTPHGEPIL</sequence>
<evidence type="ECO:0000256" key="3">
    <source>
        <dbReference type="ARBA" id="ARBA00022448"/>
    </source>
</evidence>
<dbReference type="PANTHER" id="PTHR33228">
    <property type="entry name" value="PROTEIN GLUTAMINE DUMPER 4-RELATED"/>
    <property type="match status" value="1"/>
</dbReference>
<keyword evidence="10" id="KW-1185">Reference proteome</keyword>
<comment type="caution">
    <text evidence="9">The sequence shown here is derived from an EMBL/GenBank/DDBJ whole genome shotgun (WGS) entry which is preliminary data.</text>
</comment>
<keyword evidence="5" id="KW-0029">Amino-acid transport</keyword>
<evidence type="ECO:0000256" key="1">
    <source>
        <dbReference type="ARBA" id="ARBA00004167"/>
    </source>
</evidence>
<feature type="transmembrane region" description="Helical" evidence="8">
    <location>
        <begin position="23"/>
        <end position="42"/>
    </location>
</feature>
<dbReference type="AlphaFoldDB" id="A0AAP0WW30"/>
<evidence type="ECO:0000256" key="6">
    <source>
        <dbReference type="ARBA" id="ARBA00022989"/>
    </source>
</evidence>
<evidence type="ECO:0000313" key="9">
    <source>
        <dbReference type="EMBL" id="KAK9278320.1"/>
    </source>
</evidence>
<proteinExistence type="inferred from homology"/>
<evidence type="ECO:0000256" key="7">
    <source>
        <dbReference type="ARBA" id="ARBA00023136"/>
    </source>
</evidence>
<keyword evidence="7 8" id="KW-0472">Membrane</keyword>
<dbReference type="GO" id="GO:0016020">
    <property type="term" value="C:membrane"/>
    <property type="evidence" value="ECO:0007669"/>
    <property type="project" value="UniProtKB-SubCell"/>
</dbReference>
<organism evidence="9 10">
    <name type="scientific">Liquidambar formosana</name>
    <name type="common">Formosan gum</name>
    <dbReference type="NCBI Taxonomy" id="63359"/>
    <lineage>
        <taxon>Eukaryota</taxon>
        <taxon>Viridiplantae</taxon>
        <taxon>Streptophyta</taxon>
        <taxon>Embryophyta</taxon>
        <taxon>Tracheophyta</taxon>
        <taxon>Spermatophyta</taxon>
        <taxon>Magnoliopsida</taxon>
        <taxon>eudicotyledons</taxon>
        <taxon>Gunneridae</taxon>
        <taxon>Pentapetalae</taxon>
        <taxon>Saxifragales</taxon>
        <taxon>Altingiaceae</taxon>
        <taxon>Liquidambar</taxon>
    </lineage>
</organism>
<dbReference type="EMBL" id="JBBPBK010000009">
    <property type="protein sequence ID" value="KAK9278320.1"/>
    <property type="molecule type" value="Genomic_DNA"/>
</dbReference>
<comment type="similarity">
    <text evidence="2">Belongs to the GLUTAMINE DUMPER 1 (TC 9.B.60) family.</text>
</comment>
<accession>A0AAP0WW30</accession>
<evidence type="ECO:0000256" key="5">
    <source>
        <dbReference type="ARBA" id="ARBA00022970"/>
    </source>
</evidence>
<comment type="subcellular location">
    <subcellularLocation>
        <location evidence="1">Membrane</location>
        <topology evidence="1">Single-pass membrane protein</topology>
    </subcellularLocation>
</comment>
<keyword evidence="4 8" id="KW-0812">Transmembrane</keyword>
<evidence type="ECO:0000256" key="4">
    <source>
        <dbReference type="ARBA" id="ARBA00022692"/>
    </source>
</evidence>
<keyword evidence="3" id="KW-0813">Transport</keyword>
<gene>
    <name evidence="9" type="ORF">L1049_027885</name>
</gene>
<reference evidence="9 10" key="1">
    <citation type="journal article" date="2024" name="Plant J.">
        <title>Genome sequences and population genomics reveal climatic adaptation and genomic divergence between two closely related sweetgum species.</title>
        <authorList>
            <person name="Xu W.Q."/>
            <person name="Ren C.Q."/>
            <person name="Zhang X.Y."/>
            <person name="Comes H.P."/>
            <person name="Liu X.H."/>
            <person name="Li Y.G."/>
            <person name="Kettle C.J."/>
            <person name="Jalonen R."/>
            <person name="Gaisberger H."/>
            <person name="Ma Y.Z."/>
            <person name="Qiu Y.X."/>
        </authorList>
    </citation>
    <scope>NUCLEOTIDE SEQUENCE [LARGE SCALE GENOMIC DNA]</scope>
    <source>
        <strain evidence="9">Hangzhou</strain>
    </source>
</reference>